<feature type="domain" description="DNA ligase D polymerase" evidence="1">
    <location>
        <begin position="34"/>
        <end position="276"/>
    </location>
</feature>
<dbReference type="InterPro" id="IPR052171">
    <property type="entry name" value="NHEJ_LigD"/>
</dbReference>
<dbReference type="RefSeq" id="WP_155215821.1">
    <property type="nucleotide sequence ID" value="NZ_WNHB01000001.1"/>
</dbReference>
<dbReference type="AlphaFoldDB" id="A0A6N8CMY9"/>
<dbReference type="PANTHER" id="PTHR42705">
    <property type="entry name" value="BIFUNCTIONAL NON-HOMOLOGOUS END JOINING PROTEIN LIGD"/>
    <property type="match status" value="1"/>
</dbReference>
<proteinExistence type="predicted"/>
<gene>
    <name evidence="2" type="ORF">GMB86_00775</name>
</gene>
<dbReference type="Pfam" id="PF21686">
    <property type="entry name" value="LigD_Prim-Pol"/>
    <property type="match status" value="1"/>
</dbReference>
<reference evidence="2 3" key="1">
    <citation type="submission" date="2019-11" db="EMBL/GenBank/DDBJ databases">
        <title>Terrilactibacillus tamarindus sp. nov. BCM23-1 isolated from bark of Tamarindus indica.</title>
        <authorList>
            <person name="Kingkaew E."/>
            <person name="Tanasupawat S."/>
        </authorList>
    </citation>
    <scope>NUCLEOTIDE SEQUENCE [LARGE SCALE GENOMIC DNA]</scope>
    <source>
        <strain evidence="2 3">BCM23-1</strain>
    </source>
</reference>
<comment type="caution">
    <text evidence="2">The sequence shown here is derived from an EMBL/GenBank/DDBJ whole genome shotgun (WGS) entry which is preliminary data.</text>
</comment>
<keyword evidence="3" id="KW-1185">Reference proteome</keyword>
<dbReference type="InterPro" id="IPR014145">
    <property type="entry name" value="LigD_pol_dom"/>
</dbReference>
<evidence type="ECO:0000259" key="1">
    <source>
        <dbReference type="Pfam" id="PF21686"/>
    </source>
</evidence>
<dbReference type="Proteomes" id="UP000440978">
    <property type="component" value="Unassembled WGS sequence"/>
</dbReference>
<dbReference type="NCBIfam" id="TIGR02778">
    <property type="entry name" value="ligD_pol"/>
    <property type="match status" value="1"/>
</dbReference>
<name>A0A6N8CMY9_9BACI</name>
<sequence>MGQDHDKQPVIIEGHSITLTHLSKLLWKEKKMSKAHYLHYLTSIAPYVLPFFKNRALTLIRYPHGVPGESFFQKSIPDYAPEMVRFKGHIHCDHLASLIWLGNQSTIEFHIPFQYIGETNPCEIVFDLDPPSKEDFSVAVLAAQTIKEILDRLHLIGFIKTSGSRGIQIHIPLIKRQFTYRETRLFTTFVAKLLLEMHPNQFTTERLKHKRHNKLYLDIVQHGKNKTIIAPYSMRANEQGLVAAPLEWKEVNSSLRLETFTHECVIHRLHTKGDPFQSYFNVENEQALRSVLKQLNENNAT</sequence>
<dbReference type="PANTHER" id="PTHR42705:SF2">
    <property type="entry name" value="BIFUNCTIONAL NON-HOMOLOGOUS END JOINING PROTEIN LIGD"/>
    <property type="match status" value="1"/>
</dbReference>
<organism evidence="2 3">
    <name type="scientific">Terrilactibacillus tamarindi</name>
    <dbReference type="NCBI Taxonomy" id="2599694"/>
    <lineage>
        <taxon>Bacteria</taxon>
        <taxon>Bacillati</taxon>
        <taxon>Bacillota</taxon>
        <taxon>Bacilli</taxon>
        <taxon>Bacillales</taxon>
        <taxon>Bacillaceae</taxon>
        <taxon>Terrilactibacillus</taxon>
    </lineage>
</organism>
<evidence type="ECO:0000313" key="2">
    <source>
        <dbReference type="EMBL" id="MTT30547.1"/>
    </source>
</evidence>
<dbReference type="OrthoDB" id="9802472at2"/>
<protein>
    <recommendedName>
        <fullName evidence="1">DNA ligase D polymerase domain-containing protein</fullName>
    </recommendedName>
</protein>
<dbReference type="EMBL" id="WNHB01000001">
    <property type="protein sequence ID" value="MTT30547.1"/>
    <property type="molecule type" value="Genomic_DNA"/>
</dbReference>
<accession>A0A6N8CMY9</accession>
<dbReference type="Gene3D" id="3.90.920.10">
    <property type="entry name" value="DNA primase, PRIM domain"/>
    <property type="match status" value="1"/>
</dbReference>
<evidence type="ECO:0000313" key="3">
    <source>
        <dbReference type="Proteomes" id="UP000440978"/>
    </source>
</evidence>